<organism evidence="1 2">
    <name type="scientific">Erythrobacter mangrovi</name>
    <dbReference type="NCBI Taxonomy" id="2739433"/>
    <lineage>
        <taxon>Bacteria</taxon>
        <taxon>Pseudomonadati</taxon>
        <taxon>Pseudomonadota</taxon>
        <taxon>Alphaproteobacteria</taxon>
        <taxon>Sphingomonadales</taxon>
        <taxon>Erythrobacteraceae</taxon>
        <taxon>Erythrobacter/Porphyrobacter group</taxon>
        <taxon>Erythrobacter</taxon>
    </lineage>
</organism>
<gene>
    <name evidence="1" type="ORF">HQR01_11240</name>
</gene>
<name>A0A7D4C585_9SPHN</name>
<evidence type="ECO:0000313" key="2">
    <source>
        <dbReference type="Proteomes" id="UP000504693"/>
    </source>
</evidence>
<dbReference type="Proteomes" id="UP000504693">
    <property type="component" value="Chromosome"/>
</dbReference>
<reference evidence="1 2" key="1">
    <citation type="submission" date="2020-05" db="EMBL/GenBank/DDBJ databases">
        <title>Erythrobacter mangrovi sp. nov., isolated from rhizosphere soil of mangrove plant (Kandelia candel).</title>
        <authorList>
            <person name="Ye Y.H."/>
        </authorList>
    </citation>
    <scope>NUCLEOTIDE SEQUENCE [LARGE SCALE GENOMIC DNA]</scope>
    <source>
        <strain evidence="1 2">EB310</strain>
    </source>
</reference>
<dbReference type="KEGG" id="emv:HQR01_11240"/>
<sequence length="248" mass="27788">MTFNASSLLSGLPDTLRRELLDEYRQIVSNFYEGRWGPSELSAGRFCEVAYTIIRGRADGSYPAHGAKPHPFDGKCRALESETSLERGLRLLAARILPALYEIRNNRNVGHIGGEVSSNEMDATYALAASSWVLAELIRVFHVTTAEEAEHAVRQISELRTPVIWSSGEVRRVLKDGIKLEDELLLLIASAGNCSTEELIKWTETSNPTYLRKRLRELHKNRMIEASNMNAIHTTPKAAARVRNLLES</sequence>
<proteinExistence type="predicted"/>
<keyword evidence="2" id="KW-1185">Reference proteome</keyword>
<dbReference type="RefSeq" id="WP_173214951.1">
    <property type="nucleotide sequence ID" value="NZ_CP053921.1"/>
</dbReference>
<evidence type="ECO:0000313" key="1">
    <source>
        <dbReference type="EMBL" id="QKG71885.1"/>
    </source>
</evidence>
<dbReference type="AlphaFoldDB" id="A0A7D4C585"/>
<protein>
    <submittedName>
        <fullName evidence="1">Uncharacterized protein</fullName>
    </submittedName>
</protein>
<dbReference type="EMBL" id="CP053921">
    <property type="protein sequence ID" value="QKG71885.1"/>
    <property type="molecule type" value="Genomic_DNA"/>
</dbReference>
<accession>A0A7D4C585</accession>